<accession>A0ACC2TNV5</accession>
<comment type="caution">
    <text evidence="1">The sequence shown here is derived from an EMBL/GenBank/DDBJ whole genome shotgun (WGS) entry which is preliminary data.</text>
</comment>
<protein>
    <submittedName>
        <fullName evidence="1">Nuclear actin-protein involved in chromatin remodeling</fullName>
    </submittedName>
</protein>
<evidence type="ECO:0000313" key="2">
    <source>
        <dbReference type="Proteomes" id="UP001165960"/>
    </source>
</evidence>
<dbReference type="Proteomes" id="UP001165960">
    <property type="component" value="Unassembled WGS sequence"/>
</dbReference>
<reference evidence="1" key="1">
    <citation type="submission" date="2022-04" db="EMBL/GenBank/DDBJ databases">
        <title>Genome of the entomopathogenic fungus Entomophthora muscae.</title>
        <authorList>
            <person name="Elya C."/>
            <person name="Lovett B.R."/>
            <person name="Lee E."/>
            <person name="Macias A.M."/>
            <person name="Hajek A.E."/>
            <person name="De Bivort B.L."/>
            <person name="Kasson M.T."/>
            <person name="De Fine Licht H.H."/>
            <person name="Stajich J.E."/>
        </authorList>
    </citation>
    <scope>NUCLEOTIDE SEQUENCE</scope>
    <source>
        <strain evidence="1">Berkeley</strain>
    </source>
</reference>
<name>A0ACC2TNV5_9FUNG</name>
<sequence>MKVEGQKVEILIYSDSSASDENCFTCETPGVGSGSIMGTFVPLAFNSDGNSNFRYRGGMLRKLCLPFKYRSQSFCAASVTLSRFIIPRSYIQLNILGKIWCKFFLLALLAADRITLSRNSSLSSNSPPDPTQTVVDAFDAPLLPPLPHPYSDYQRKFYNTDAALVIDFGSSHCRAGWSTEAEPRVVFDSIVAKYRERASKGGCGWQGQHPRRKLVPFQYNRQSQHQNPL</sequence>
<organism evidence="1 2">
    <name type="scientific">Entomophthora muscae</name>
    <dbReference type="NCBI Taxonomy" id="34485"/>
    <lineage>
        <taxon>Eukaryota</taxon>
        <taxon>Fungi</taxon>
        <taxon>Fungi incertae sedis</taxon>
        <taxon>Zoopagomycota</taxon>
        <taxon>Entomophthoromycotina</taxon>
        <taxon>Entomophthoromycetes</taxon>
        <taxon>Entomophthorales</taxon>
        <taxon>Entomophthoraceae</taxon>
        <taxon>Entomophthora</taxon>
    </lineage>
</organism>
<keyword evidence="2" id="KW-1185">Reference proteome</keyword>
<dbReference type="EMBL" id="QTSX02002295">
    <property type="protein sequence ID" value="KAJ9076333.1"/>
    <property type="molecule type" value="Genomic_DNA"/>
</dbReference>
<proteinExistence type="predicted"/>
<gene>
    <name evidence="1" type="primary">ARP5_3</name>
    <name evidence="1" type="ORF">DSO57_1027320</name>
</gene>
<evidence type="ECO:0000313" key="1">
    <source>
        <dbReference type="EMBL" id="KAJ9076333.1"/>
    </source>
</evidence>